<keyword evidence="2" id="KW-0472">Membrane</keyword>
<feature type="compositionally biased region" description="Low complexity" evidence="1">
    <location>
        <begin position="524"/>
        <end position="551"/>
    </location>
</feature>
<comment type="caution">
    <text evidence="4">The sequence shown here is derived from an EMBL/GenBank/DDBJ whole genome shotgun (WGS) entry which is preliminary data.</text>
</comment>
<gene>
    <name evidence="4" type="ORF">GCM10020260_09930</name>
</gene>
<feature type="domain" description="DUF112" evidence="3">
    <location>
        <begin position="13"/>
        <end position="439"/>
    </location>
</feature>
<name>A0ABP6RCA3_9MICC</name>
<feature type="region of interest" description="Disordered" evidence="1">
    <location>
        <begin position="499"/>
        <end position="559"/>
    </location>
</feature>
<accession>A0ABP6RCA3</accession>
<feature type="transmembrane region" description="Helical" evidence="2">
    <location>
        <begin position="355"/>
        <end position="378"/>
    </location>
</feature>
<feature type="compositionally biased region" description="Low complexity" evidence="1">
    <location>
        <begin position="502"/>
        <end position="511"/>
    </location>
</feature>
<organism evidence="4 5">
    <name type="scientific">Nesterenkonia halobia</name>
    <dbReference type="NCBI Taxonomy" id="37922"/>
    <lineage>
        <taxon>Bacteria</taxon>
        <taxon>Bacillati</taxon>
        <taxon>Actinomycetota</taxon>
        <taxon>Actinomycetes</taxon>
        <taxon>Micrococcales</taxon>
        <taxon>Micrococcaceae</taxon>
        <taxon>Nesterenkonia</taxon>
    </lineage>
</organism>
<feature type="transmembrane region" description="Helical" evidence="2">
    <location>
        <begin position="158"/>
        <end position="177"/>
    </location>
</feature>
<protein>
    <submittedName>
        <fullName evidence="4">Tripartite tricarboxylate transporter permease</fullName>
    </submittedName>
</protein>
<dbReference type="PROSITE" id="PS00201">
    <property type="entry name" value="FLAVODOXIN"/>
    <property type="match status" value="1"/>
</dbReference>
<dbReference type="Proteomes" id="UP001501736">
    <property type="component" value="Unassembled WGS sequence"/>
</dbReference>
<sequence>MDIFEVLTPMAFALVALGVLIGIVFGSIPGLTATMAVAVFLPLTFSMDLAEGVALLLGLYVGGISGGMIPAALLKLPGTPSSVATTFDAYPMAQKGFAEKALKIGIVASFAGGIISLIVLYFFAPALSSVAIEFSSVEKFLIIVFALTIIASISEKSIVVGLFSALLGVFFSLVGVFPTNNELRMTPSFLEDQLYNGFSLLPVLIGLFGIAEILRNSELGLRDAADKKLKLKKAKESEEAKFTLSVFKGQTTNVVRSGAIGTFLGVLPGVGGSAASLMSYTQAKNFSKKPGKLGKGSPEGVVASEASNNGLTGGALVPLLSLGIPGDSTTAVLLGAFVLQGIHVGPLFITDNPDMWSSIIYALIFANLVMLVLMFTSIRYFARIIEIPKYVLYPIILVMCVLGSYAINNGVMFDVWTAVIFGVLGFVFMKIGIQITTFLIGFILGGSLESNFLDSMQAHDGDLLIFFTRSPIDWVIWALIIGSVIFGILSNRRKKKADEAEAAAGEAPADQDGADDSAADRQEPAGSPAGSPEAADAAQAPDASGSSGSSGPTPPRRPD</sequence>
<keyword evidence="2" id="KW-0812">Transmembrane</keyword>
<proteinExistence type="predicted"/>
<feature type="transmembrane region" description="Helical" evidence="2">
    <location>
        <begin position="130"/>
        <end position="151"/>
    </location>
</feature>
<dbReference type="EMBL" id="BAAAYG010000003">
    <property type="protein sequence ID" value="GAA3282600.1"/>
    <property type="molecule type" value="Genomic_DNA"/>
</dbReference>
<feature type="transmembrane region" description="Helical" evidence="2">
    <location>
        <begin position="53"/>
        <end position="74"/>
    </location>
</feature>
<dbReference type="InterPro" id="IPR001226">
    <property type="entry name" value="Flavodoxin_CS"/>
</dbReference>
<keyword evidence="2" id="KW-1133">Transmembrane helix</keyword>
<evidence type="ECO:0000259" key="3">
    <source>
        <dbReference type="Pfam" id="PF01970"/>
    </source>
</evidence>
<feature type="transmembrane region" description="Helical" evidence="2">
    <location>
        <begin position="331"/>
        <end position="349"/>
    </location>
</feature>
<feature type="transmembrane region" description="Helical" evidence="2">
    <location>
        <begin position="390"/>
        <end position="407"/>
    </location>
</feature>
<feature type="transmembrane region" description="Helical" evidence="2">
    <location>
        <begin position="197"/>
        <end position="214"/>
    </location>
</feature>
<evidence type="ECO:0000256" key="1">
    <source>
        <dbReference type="SAM" id="MobiDB-lite"/>
    </source>
</evidence>
<feature type="transmembrane region" description="Helical" evidence="2">
    <location>
        <begin position="101"/>
        <end position="124"/>
    </location>
</feature>
<feature type="transmembrane region" description="Helical" evidence="2">
    <location>
        <begin position="12"/>
        <end position="41"/>
    </location>
</feature>
<evidence type="ECO:0000313" key="5">
    <source>
        <dbReference type="Proteomes" id="UP001501736"/>
    </source>
</evidence>
<evidence type="ECO:0000256" key="2">
    <source>
        <dbReference type="SAM" id="Phobius"/>
    </source>
</evidence>
<dbReference type="InterPro" id="IPR002823">
    <property type="entry name" value="DUF112_TM"/>
</dbReference>
<feature type="transmembrane region" description="Helical" evidence="2">
    <location>
        <begin position="472"/>
        <end position="489"/>
    </location>
</feature>
<dbReference type="PANTHER" id="PTHR35342:SF5">
    <property type="entry name" value="TRICARBOXYLIC TRANSPORT PROTEIN"/>
    <property type="match status" value="1"/>
</dbReference>
<dbReference type="Pfam" id="PF01970">
    <property type="entry name" value="TctA"/>
    <property type="match status" value="1"/>
</dbReference>
<reference evidence="5" key="1">
    <citation type="journal article" date="2019" name="Int. J. Syst. Evol. Microbiol.">
        <title>The Global Catalogue of Microorganisms (GCM) 10K type strain sequencing project: providing services to taxonomists for standard genome sequencing and annotation.</title>
        <authorList>
            <consortium name="The Broad Institute Genomics Platform"/>
            <consortium name="The Broad Institute Genome Sequencing Center for Infectious Disease"/>
            <person name="Wu L."/>
            <person name="Ma J."/>
        </authorList>
    </citation>
    <scope>NUCLEOTIDE SEQUENCE [LARGE SCALE GENOMIC DNA]</scope>
    <source>
        <strain evidence="5">JCM 11483</strain>
    </source>
</reference>
<keyword evidence="5" id="KW-1185">Reference proteome</keyword>
<dbReference type="PANTHER" id="PTHR35342">
    <property type="entry name" value="TRICARBOXYLIC TRANSPORT PROTEIN"/>
    <property type="match status" value="1"/>
</dbReference>
<evidence type="ECO:0000313" key="4">
    <source>
        <dbReference type="EMBL" id="GAA3282600.1"/>
    </source>
</evidence>
<dbReference type="RefSeq" id="WP_344718792.1">
    <property type="nucleotide sequence ID" value="NZ_BAAAYG010000003.1"/>
</dbReference>